<keyword evidence="11" id="KW-1185">Reference proteome</keyword>
<proteinExistence type="inferred from homology"/>
<accession>A0A8T8HYU2</accession>
<evidence type="ECO:0000313" key="9">
    <source>
        <dbReference type="EMBL" id="QTR03656.1"/>
    </source>
</evidence>
<keyword evidence="4" id="KW-0238">DNA-binding</keyword>
<evidence type="ECO:0000259" key="7">
    <source>
        <dbReference type="Pfam" id="PF04542"/>
    </source>
</evidence>
<feature type="region of interest" description="Disordered" evidence="6">
    <location>
        <begin position="105"/>
        <end position="131"/>
    </location>
</feature>
<evidence type="ECO:0000313" key="10">
    <source>
        <dbReference type="Proteomes" id="UP000671828"/>
    </source>
</evidence>
<dbReference type="PANTHER" id="PTHR43133:SF8">
    <property type="entry name" value="RNA POLYMERASE SIGMA FACTOR HI_1459-RELATED"/>
    <property type="match status" value="1"/>
</dbReference>
<dbReference type="GO" id="GO:0006352">
    <property type="term" value="P:DNA-templated transcription initiation"/>
    <property type="evidence" value="ECO:0007669"/>
    <property type="project" value="InterPro"/>
</dbReference>
<evidence type="ECO:0000256" key="5">
    <source>
        <dbReference type="ARBA" id="ARBA00023163"/>
    </source>
</evidence>
<evidence type="ECO:0000256" key="3">
    <source>
        <dbReference type="ARBA" id="ARBA00023082"/>
    </source>
</evidence>
<reference evidence="8 11" key="1">
    <citation type="submission" date="2021-01" db="EMBL/GenBank/DDBJ databases">
        <title>Sequencing the genomes of 1000 actinobacteria strains.</title>
        <authorList>
            <person name="Klenk H.-P."/>
        </authorList>
    </citation>
    <scope>NUCLEOTIDE SEQUENCE [LARGE SCALE GENOMIC DNA]</scope>
    <source>
        <strain evidence="8 11">DSM 44581</strain>
    </source>
</reference>
<evidence type="ECO:0000256" key="6">
    <source>
        <dbReference type="SAM" id="MobiDB-lite"/>
    </source>
</evidence>
<evidence type="ECO:0000256" key="1">
    <source>
        <dbReference type="ARBA" id="ARBA00010641"/>
    </source>
</evidence>
<dbReference type="InterPro" id="IPR036388">
    <property type="entry name" value="WH-like_DNA-bd_sf"/>
</dbReference>
<dbReference type="Pfam" id="PF04542">
    <property type="entry name" value="Sigma70_r2"/>
    <property type="match status" value="1"/>
</dbReference>
<sequence>MSSTRSDRRRTGGEPLGGYEGLAVLFESARGGDRRALGLIAEELTPLLWQVARAQGLDRERSADAVQTAWLRLLGSLSDIRSPVALTGWLVTVTRRVAWRMRDELRSGDLPGGPPDEQVPDPAPPPEEQVVSADRRRRLWSAVSRLSHRCRELLRVVAFVRRPEYGEISAALGMPKGSIGPTRGRCLAQLRRQLLADDEGSWR</sequence>
<dbReference type="InterPro" id="IPR013325">
    <property type="entry name" value="RNA_pol_sigma_r2"/>
</dbReference>
<evidence type="ECO:0000313" key="8">
    <source>
        <dbReference type="EMBL" id="MBM7809311.1"/>
    </source>
</evidence>
<dbReference type="PANTHER" id="PTHR43133">
    <property type="entry name" value="RNA POLYMERASE ECF-TYPE SIGMA FACTO"/>
    <property type="match status" value="1"/>
</dbReference>
<dbReference type="SUPFAM" id="SSF88659">
    <property type="entry name" value="Sigma3 and sigma4 domains of RNA polymerase sigma factors"/>
    <property type="match status" value="1"/>
</dbReference>
<keyword evidence="5" id="KW-0804">Transcription</keyword>
<dbReference type="EMBL" id="JAFBCL010000001">
    <property type="protein sequence ID" value="MBM7809311.1"/>
    <property type="molecule type" value="Genomic_DNA"/>
</dbReference>
<dbReference type="Proteomes" id="UP001195724">
    <property type="component" value="Unassembled WGS sequence"/>
</dbReference>
<reference evidence="9" key="2">
    <citation type="submission" date="2021-04" db="EMBL/GenBank/DDBJ databases">
        <title>Saccharothrix algeriensis WGS.</title>
        <authorList>
            <person name="Stuskova K."/>
            <person name="Hakalova E."/>
            <person name="Tebbal A.B."/>
            <person name="Eichmeier A."/>
        </authorList>
    </citation>
    <scope>NUCLEOTIDE SEQUENCE</scope>
    <source>
        <strain evidence="9">NRRL B-24137</strain>
    </source>
</reference>
<organism evidence="9 10">
    <name type="scientific">Saccharothrix algeriensis</name>
    <dbReference type="NCBI Taxonomy" id="173560"/>
    <lineage>
        <taxon>Bacteria</taxon>
        <taxon>Bacillati</taxon>
        <taxon>Actinomycetota</taxon>
        <taxon>Actinomycetes</taxon>
        <taxon>Pseudonocardiales</taxon>
        <taxon>Pseudonocardiaceae</taxon>
        <taxon>Saccharothrix</taxon>
    </lineage>
</organism>
<dbReference type="SUPFAM" id="SSF88946">
    <property type="entry name" value="Sigma2 domain of RNA polymerase sigma factors"/>
    <property type="match status" value="1"/>
</dbReference>
<dbReference type="InterPro" id="IPR007627">
    <property type="entry name" value="RNA_pol_sigma70_r2"/>
</dbReference>
<evidence type="ECO:0000256" key="4">
    <source>
        <dbReference type="ARBA" id="ARBA00023125"/>
    </source>
</evidence>
<dbReference type="Proteomes" id="UP000671828">
    <property type="component" value="Chromosome"/>
</dbReference>
<gene>
    <name evidence="9" type="ORF">J7S33_00935</name>
    <name evidence="8" type="ORF">JOE68_000176</name>
</gene>
<keyword evidence="3" id="KW-0731">Sigma factor</keyword>
<dbReference type="Gene3D" id="1.10.1740.10">
    <property type="match status" value="1"/>
</dbReference>
<comment type="similarity">
    <text evidence="1">Belongs to the sigma-70 factor family. ECF subfamily.</text>
</comment>
<dbReference type="InterPro" id="IPR014284">
    <property type="entry name" value="RNA_pol_sigma-70_dom"/>
</dbReference>
<dbReference type="NCBIfam" id="TIGR02937">
    <property type="entry name" value="sigma70-ECF"/>
    <property type="match status" value="1"/>
</dbReference>
<dbReference type="RefSeq" id="WP_204840433.1">
    <property type="nucleotide sequence ID" value="NZ_JAFBCL010000001.1"/>
</dbReference>
<evidence type="ECO:0000313" key="11">
    <source>
        <dbReference type="Proteomes" id="UP001195724"/>
    </source>
</evidence>
<keyword evidence="2" id="KW-0805">Transcription regulation</keyword>
<dbReference type="InterPro" id="IPR013324">
    <property type="entry name" value="RNA_pol_sigma_r3/r4-like"/>
</dbReference>
<dbReference type="AlphaFoldDB" id="A0A8T8HYU2"/>
<name>A0A8T8HYU2_9PSEU</name>
<dbReference type="GO" id="GO:0016987">
    <property type="term" value="F:sigma factor activity"/>
    <property type="evidence" value="ECO:0007669"/>
    <property type="project" value="UniProtKB-KW"/>
</dbReference>
<feature type="domain" description="RNA polymerase sigma-70 region 2" evidence="7">
    <location>
        <begin position="42"/>
        <end position="100"/>
    </location>
</feature>
<dbReference type="GO" id="GO:0003677">
    <property type="term" value="F:DNA binding"/>
    <property type="evidence" value="ECO:0007669"/>
    <property type="project" value="UniProtKB-KW"/>
</dbReference>
<dbReference type="InterPro" id="IPR039425">
    <property type="entry name" value="RNA_pol_sigma-70-like"/>
</dbReference>
<dbReference type="EMBL" id="CP072788">
    <property type="protein sequence ID" value="QTR03656.1"/>
    <property type="molecule type" value="Genomic_DNA"/>
</dbReference>
<dbReference type="Gene3D" id="1.10.10.10">
    <property type="entry name" value="Winged helix-like DNA-binding domain superfamily/Winged helix DNA-binding domain"/>
    <property type="match status" value="1"/>
</dbReference>
<protein>
    <submittedName>
        <fullName evidence="8">RNA polymerase sigma factor (Sigma-70 family)</fullName>
    </submittedName>
    <submittedName>
        <fullName evidence="9">Sigma-70 family RNA polymerase sigma factor</fullName>
    </submittedName>
</protein>
<evidence type="ECO:0000256" key="2">
    <source>
        <dbReference type="ARBA" id="ARBA00023015"/>
    </source>
</evidence>